<reference evidence="1 2" key="1">
    <citation type="submission" date="2018-11" db="EMBL/GenBank/DDBJ databases">
        <title>Trebonia kvetii gen.nov., sp.nov., a novel acidophilic actinobacterium, and proposal of the new actinobacterial family Treboniaceae fam. nov.</title>
        <authorList>
            <person name="Rapoport D."/>
            <person name="Sagova-Mareckova M."/>
            <person name="Sedlacek I."/>
            <person name="Provaznik J."/>
            <person name="Kralova S."/>
            <person name="Pavlinic D."/>
            <person name="Benes V."/>
            <person name="Kopecky J."/>
        </authorList>
    </citation>
    <scope>NUCLEOTIDE SEQUENCE [LARGE SCALE GENOMIC DNA]</scope>
    <source>
        <strain evidence="1 2">15Tr583</strain>
    </source>
</reference>
<comment type="caution">
    <text evidence="1">The sequence shown here is derived from an EMBL/GenBank/DDBJ whole genome shotgun (WGS) entry which is preliminary data.</text>
</comment>
<dbReference type="AlphaFoldDB" id="A0A6P2BKZ9"/>
<evidence type="ECO:0000313" key="2">
    <source>
        <dbReference type="Proteomes" id="UP000460272"/>
    </source>
</evidence>
<name>A0A6P2BKZ9_9ACTN</name>
<dbReference type="EMBL" id="RPFW01000012">
    <property type="protein sequence ID" value="TVY99641.1"/>
    <property type="molecule type" value="Genomic_DNA"/>
</dbReference>
<dbReference type="InterPro" id="IPR012340">
    <property type="entry name" value="NA-bd_OB-fold"/>
</dbReference>
<keyword evidence="2" id="KW-1185">Reference proteome</keyword>
<accession>A0A6P2BKZ9</accession>
<evidence type="ECO:0000313" key="1">
    <source>
        <dbReference type="EMBL" id="TVY99641.1"/>
    </source>
</evidence>
<dbReference type="Proteomes" id="UP000460272">
    <property type="component" value="Unassembled WGS sequence"/>
</dbReference>
<proteinExistence type="predicted"/>
<dbReference type="Gene3D" id="2.40.50.140">
    <property type="entry name" value="Nucleic acid-binding proteins"/>
    <property type="match status" value="1"/>
</dbReference>
<sequence>MARDENAIGTVGVLTVATRGQAGPGEVLIRIRGGSESFLAWSATPLPKGATVLVTDCLGPRTVDVMAWDDSLGEAPGIPGSNEIPRSGE</sequence>
<protein>
    <submittedName>
        <fullName evidence="1">Uncharacterized protein</fullName>
    </submittedName>
</protein>
<organism evidence="1 2">
    <name type="scientific">Trebonia kvetii</name>
    <dbReference type="NCBI Taxonomy" id="2480626"/>
    <lineage>
        <taxon>Bacteria</taxon>
        <taxon>Bacillati</taxon>
        <taxon>Actinomycetota</taxon>
        <taxon>Actinomycetes</taxon>
        <taxon>Streptosporangiales</taxon>
        <taxon>Treboniaceae</taxon>
        <taxon>Trebonia</taxon>
    </lineage>
</organism>
<gene>
    <name evidence="1" type="ORF">EAS64_40955</name>
</gene>
<dbReference type="OrthoDB" id="4559810at2"/>